<protein>
    <submittedName>
        <fullName evidence="1">Uncharacterized protein</fullName>
    </submittedName>
</protein>
<dbReference type="EMBL" id="BGPR01053936">
    <property type="protein sequence ID" value="GBO30729.1"/>
    <property type="molecule type" value="Genomic_DNA"/>
</dbReference>
<reference evidence="1 3" key="1">
    <citation type="journal article" date="2019" name="Sci. Rep.">
        <title>Orb-weaving spider Araneus ventricosus genome elucidates the spidroin gene catalogue.</title>
        <authorList>
            <person name="Kono N."/>
            <person name="Nakamura H."/>
            <person name="Ohtoshi R."/>
            <person name="Moran D.A.P."/>
            <person name="Shinohara A."/>
            <person name="Yoshida Y."/>
            <person name="Fujiwara M."/>
            <person name="Mori M."/>
            <person name="Tomita M."/>
            <person name="Arakawa K."/>
        </authorList>
    </citation>
    <scope>NUCLEOTIDE SEQUENCE [LARGE SCALE GENOMIC DNA]</scope>
</reference>
<dbReference type="EMBL" id="BGPR01053935">
    <property type="protein sequence ID" value="GBO30727.1"/>
    <property type="molecule type" value="Genomic_DNA"/>
</dbReference>
<name>A0A4Y2W459_ARAVE</name>
<keyword evidence="3" id="KW-1185">Reference proteome</keyword>
<comment type="caution">
    <text evidence="1">The sequence shown here is derived from an EMBL/GenBank/DDBJ whole genome shotgun (WGS) entry which is preliminary data.</text>
</comment>
<sequence length="113" mass="12927">MKKPSFVQAGRYQGEKCLWGNSSLQTDCKHMRESKNRQSKLDQRRPVGKRWDSSHLLKLSELIRSILRDKKALGICLPSQQLAQVAVDQIKIDYVGTQRDVSGLRASNLRYLA</sequence>
<dbReference type="OrthoDB" id="6472174at2759"/>
<gene>
    <name evidence="1" type="ORF">AVEN_259790_1</name>
    <name evidence="2" type="ORF">AVEN_35431_1</name>
</gene>
<evidence type="ECO:0000313" key="1">
    <source>
        <dbReference type="EMBL" id="GBO30727.1"/>
    </source>
</evidence>
<dbReference type="AlphaFoldDB" id="A0A4Y2W459"/>
<proteinExistence type="predicted"/>
<dbReference type="Proteomes" id="UP000499080">
    <property type="component" value="Unassembled WGS sequence"/>
</dbReference>
<accession>A0A4Y2W459</accession>
<organism evidence="1 3">
    <name type="scientific">Araneus ventricosus</name>
    <name type="common">Orbweaver spider</name>
    <name type="synonym">Epeira ventricosa</name>
    <dbReference type="NCBI Taxonomy" id="182803"/>
    <lineage>
        <taxon>Eukaryota</taxon>
        <taxon>Metazoa</taxon>
        <taxon>Ecdysozoa</taxon>
        <taxon>Arthropoda</taxon>
        <taxon>Chelicerata</taxon>
        <taxon>Arachnida</taxon>
        <taxon>Araneae</taxon>
        <taxon>Araneomorphae</taxon>
        <taxon>Entelegynae</taxon>
        <taxon>Araneoidea</taxon>
        <taxon>Araneidae</taxon>
        <taxon>Araneus</taxon>
    </lineage>
</organism>
<evidence type="ECO:0000313" key="2">
    <source>
        <dbReference type="EMBL" id="GBO30729.1"/>
    </source>
</evidence>
<evidence type="ECO:0000313" key="3">
    <source>
        <dbReference type="Proteomes" id="UP000499080"/>
    </source>
</evidence>